<dbReference type="AlphaFoldDB" id="A0A934K0L4"/>
<dbReference type="SUPFAM" id="SSF52151">
    <property type="entry name" value="FabD/lysophospholipase-like"/>
    <property type="match status" value="1"/>
</dbReference>
<comment type="similarity">
    <text evidence="4">Belongs to the fabD family.</text>
</comment>
<dbReference type="GO" id="GO:0006633">
    <property type="term" value="P:fatty acid biosynthetic process"/>
    <property type="evidence" value="ECO:0007669"/>
    <property type="project" value="TreeGrafter"/>
</dbReference>
<keyword evidence="2 4" id="KW-0012">Acyltransferase</keyword>
<dbReference type="InterPro" id="IPR050858">
    <property type="entry name" value="Mal-CoA-ACP_Trans/PKS_FabD"/>
</dbReference>
<evidence type="ECO:0000259" key="6">
    <source>
        <dbReference type="SMART" id="SM00827"/>
    </source>
</evidence>
<gene>
    <name evidence="7" type="ORF">JF886_03615</name>
</gene>
<dbReference type="InterPro" id="IPR016036">
    <property type="entry name" value="Malonyl_transacylase_ACP-bd"/>
</dbReference>
<name>A0A934K0L4_9BACT</name>
<dbReference type="Pfam" id="PF00698">
    <property type="entry name" value="Acyl_transf_1"/>
    <property type="match status" value="1"/>
</dbReference>
<organism evidence="7 8">
    <name type="scientific">Candidatus Aeolococcus gillhamiae</name>
    <dbReference type="NCBI Taxonomy" id="3127015"/>
    <lineage>
        <taxon>Bacteria</taxon>
        <taxon>Bacillati</taxon>
        <taxon>Candidatus Dormiibacterota</taxon>
        <taxon>Candidatus Dormibacteria</taxon>
        <taxon>Candidatus Aeolococcales</taxon>
        <taxon>Candidatus Aeolococcaceae</taxon>
        <taxon>Candidatus Aeolococcus</taxon>
    </lineage>
</organism>
<evidence type="ECO:0000256" key="1">
    <source>
        <dbReference type="ARBA" id="ARBA00022679"/>
    </source>
</evidence>
<feature type="domain" description="Malonyl-CoA:ACP transacylase (MAT)" evidence="6">
    <location>
        <begin position="7"/>
        <end position="303"/>
    </location>
</feature>
<dbReference type="Gene3D" id="3.30.70.250">
    <property type="entry name" value="Malonyl-CoA ACP transacylase, ACP-binding"/>
    <property type="match status" value="1"/>
</dbReference>
<evidence type="ECO:0000313" key="8">
    <source>
        <dbReference type="Proteomes" id="UP000606991"/>
    </source>
</evidence>
<evidence type="ECO:0000256" key="5">
    <source>
        <dbReference type="PIRSR" id="PIRSR000446-1"/>
    </source>
</evidence>
<dbReference type="InterPro" id="IPR024925">
    <property type="entry name" value="Malonyl_CoA-ACP_transAc"/>
</dbReference>
<accession>A0A934K0L4</accession>
<dbReference type="SMART" id="SM00827">
    <property type="entry name" value="PKS_AT"/>
    <property type="match status" value="1"/>
</dbReference>
<protein>
    <recommendedName>
        <fullName evidence="4">Malonyl CoA-acyl carrier protein transacylase</fullName>
        <ecNumber evidence="4">2.3.1.39</ecNumber>
    </recommendedName>
</protein>
<dbReference type="FunFam" id="3.30.70.250:FF:000001">
    <property type="entry name" value="Malonyl CoA-acyl carrier protein transacylase"/>
    <property type="match status" value="1"/>
</dbReference>
<dbReference type="PIRSF" id="PIRSF000446">
    <property type="entry name" value="Mct"/>
    <property type="match status" value="1"/>
</dbReference>
<sequence>MTRAALCFPGQGSQCAGMADGLLDEPLARSLLAVADAEGLDLAAALRGSDEELRPTEIAQPGLLFVELVLASVLPTDLDIVGVAGHSVGEYAAVSVAGAYSAEDAMRLVIRRGREMAAMHEGTMVAVIGLDVDSVTVVCEEVRAGGDVVVVGNVNAPAQVVVSGSVDGVRRAGELARQAGARKVIPLNVSGAFHSPLMAPAAQRFAEVINATPRGVLRCPVVCNVDGAAVAGSDALPERLARQLESPVLWIDCVRTLVALGAEVLVELGPGAVLSGLARRIDPTAATATVNDRDGAARLATSPATPA</sequence>
<dbReference type="Proteomes" id="UP000606991">
    <property type="component" value="Unassembled WGS sequence"/>
</dbReference>
<dbReference type="PANTHER" id="PTHR42681">
    <property type="entry name" value="MALONYL-COA-ACYL CARRIER PROTEIN TRANSACYLASE, MITOCHONDRIAL"/>
    <property type="match status" value="1"/>
</dbReference>
<evidence type="ECO:0000256" key="3">
    <source>
        <dbReference type="ARBA" id="ARBA00048462"/>
    </source>
</evidence>
<dbReference type="SUPFAM" id="SSF55048">
    <property type="entry name" value="Probable ACP-binding domain of malonyl-CoA ACP transacylase"/>
    <property type="match status" value="1"/>
</dbReference>
<proteinExistence type="inferred from homology"/>
<evidence type="ECO:0000313" key="7">
    <source>
        <dbReference type="EMBL" id="MBJ7593941.1"/>
    </source>
</evidence>
<comment type="caution">
    <text evidence="7">The sequence shown here is derived from an EMBL/GenBank/DDBJ whole genome shotgun (WGS) entry which is preliminary data.</text>
</comment>
<dbReference type="PANTHER" id="PTHR42681:SF1">
    <property type="entry name" value="MALONYL-COA-ACYL CARRIER PROTEIN TRANSACYLASE, MITOCHONDRIAL"/>
    <property type="match status" value="1"/>
</dbReference>
<dbReference type="EC" id="2.3.1.39" evidence="4"/>
<feature type="active site" evidence="5">
    <location>
        <position position="87"/>
    </location>
</feature>
<dbReference type="InterPro" id="IPR016035">
    <property type="entry name" value="Acyl_Trfase/lysoPLipase"/>
</dbReference>
<evidence type="ECO:0000256" key="4">
    <source>
        <dbReference type="PIRNR" id="PIRNR000446"/>
    </source>
</evidence>
<keyword evidence="1 4" id="KW-0808">Transferase</keyword>
<dbReference type="InterPro" id="IPR014043">
    <property type="entry name" value="Acyl_transferase_dom"/>
</dbReference>
<dbReference type="EMBL" id="JAEKNS010000042">
    <property type="protein sequence ID" value="MBJ7593941.1"/>
    <property type="molecule type" value="Genomic_DNA"/>
</dbReference>
<reference evidence="7 8" key="1">
    <citation type="submission" date="2020-10" db="EMBL/GenBank/DDBJ databases">
        <title>Ca. Dormibacterota MAGs.</title>
        <authorList>
            <person name="Montgomery K."/>
        </authorList>
    </citation>
    <scope>NUCLEOTIDE SEQUENCE [LARGE SCALE GENOMIC DNA]</scope>
    <source>
        <strain evidence="7">SC8812_S17_18</strain>
    </source>
</reference>
<comment type="catalytic activity">
    <reaction evidence="3 4">
        <text>holo-[ACP] + malonyl-CoA = malonyl-[ACP] + CoA</text>
        <dbReference type="Rhea" id="RHEA:41792"/>
        <dbReference type="Rhea" id="RHEA-COMP:9623"/>
        <dbReference type="Rhea" id="RHEA-COMP:9685"/>
        <dbReference type="ChEBI" id="CHEBI:57287"/>
        <dbReference type="ChEBI" id="CHEBI:57384"/>
        <dbReference type="ChEBI" id="CHEBI:64479"/>
        <dbReference type="ChEBI" id="CHEBI:78449"/>
        <dbReference type="EC" id="2.3.1.39"/>
    </reaction>
</comment>
<dbReference type="InterPro" id="IPR001227">
    <property type="entry name" value="Ac_transferase_dom_sf"/>
</dbReference>
<dbReference type="GO" id="GO:0004314">
    <property type="term" value="F:[acyl-carrier-protein] S-malonyltransferase activity"/>
    <property type="evidence" value="ECO:0007669"/>
    <property type="project" value="UniProtKB-EC"/>
</dbReference>
<dbReference type="RefSeq" id="WP_337309715.1">
    <property type="nucleotide sequence ID" value="NZ_JAEKNS010000042.1"/>
</dbReference>
<dbReference type="GO" id="GO:0005829">
    <property type="term" value="C:cytosol"/>
    <property type="evidence" value="ECO:0007669"/>
    <property type="project" value="TreeGrafter"/>
</dbReference>
<evidence type="ECO:0000256" key="2">
    <source>
        <dbReference type="ARBA" id="ARBA00023315"/>
    </source>
</evidence>
<dbReference type="Gene3D" id="3.40.366.10">
    <property type="entry name" value="Malonyl-Coenzyme A Acyl Carrier Protein, domain 2"/>
    <property type="match status" value="1"/>
</dbReference>
<feature type="active site" evidence="5">
    <location>
        <position position="194"/>
    </location>
</feature>